<proteinExistence type="predicted"/>
<evidence type="ECO:0000313" key="1">
    <source>
        <dbReference type="EMBL" id="VDP36255.1"/>
    </source>
</evidence>
<name>A0A183K3N4_9TREM</name>
<accession>A0A183K3N4</accession>
<sequence>MVVRGSQQETLYLGFLLFGTRQQGVLVILRELVLPDGFDLVSSNFTFRDVIPRLSGSTSSLKITGTPC</sequence>
<dbReference type="Proteomes" id="UP000279833">
    <property type="component" value="Unassembled WGS sequence"/>
</dbReference>
<gene>
    <name evidence="1" type="ORF">SCUD_LOCUS9602</name>
</gene>
<dbReference type="AlphaFoldDB" id="A0A183K3N4"/>
<dbReference type="WBParaSite" id="SCUD_0000960201-mRNA-1">
    <property type="protein sequence ID" value="SCUD_0000960201-mRNA-1"/>
    <property type="gene ID" value="SCUD_0000960201"/>
</dbReference>
<protein>
    <submittedName>
        <fullName evidence="3">Secreted protein</fullName>
    </submittedName>
</protein>
<evidence type="ECO:0000313" key="3">
    <source>
        <dbReference type="WBParaSite" id="SCUD_0000960201-mRNA-1"/>
    </source>
</evidence>
<evidence type="ECO:0000313" key="2">
    <source>
        <dbReference type="Proteomes" id="UP000279833"/>
    </source>
</evidence>
<keyword evidence="2" id="KW-1185">Reference proteome</keyword>
<organism evidence="3">
    <name type="scientific">Schistosoma curassoni</name>
    <dbReference type="NCBI Taxonomy" id="6186"/>
    <lineage>
        <taxon>Eukaryota</taxon>
        <taxon>Metazoa</taxon>
        <taxon>Spiralia</taxon>
        <taxon>Lophotrochozoa</taxon>
        <taxon>Platyhelminthes</taxon>
        <taxon>Trematoda</taxon>
        <taxon>Digenea</taxon>
        <taxon>Strigeidida</taxon>
        <taxon>Schistosomatoidea</taxon>
        <taxon>Schistosomatidae</taxon>
        <taxon>Schistosoma</taxon>
    </lineage>
</organism>
<reference evidence="3" key="1">
    <citation type="submission" date="2016-06" db="UniProtKB">
        <authorList>
            <consortium name="WormBaseParasite"/>
        </authorList>
    </citation>
    <scope>IDENTIFICATION</scope>
</reference>
<reference evidence="1 2" key="2">
    <citation type="submission" date="2018-11" db="EMBL/GenBank/DDBJ databases">
        <authorList>
            <consortium name="Pathogen Informatics"/>
        </authorList>
    </citation>
    <scope>NUCLEOTIDE SEQUENCE [LARGE SCALE GENOMIC DNA]</scope>
    <source>
        <strain evidence="1">Dakar</strain>
        <strain evidence="2">Dakar, Senegal</strain>
    </source>
</reference>
<dbReference type="EMBL" id="UZAK01033319">
    <property type="protein sequence ID" value="VDP36255.1"/>
    <property type="molecule type" value="Genomic_DNA"/>
</dbReference>